<dbReference type="InterPro" id="IPR013320">
    <property type="entry name" value="ConA-like_dom_sf"/>
</dbReference>
<dbReference type="InterPro" id="IPR055239">
    <property type="entry name" value="TS_C"/>
</dbReference>
<dbReference type="VEuPathDB" id="TriTrypDB:TcIL3000.11.12070"/>
<dbReference type="SUPFAM" id="SSF49899">
    <property type="entry name" value="Concanavalin A-like lectins/glucanases"/>
    <property type="match status" value="1"/>
</dbReference>
<sequence length="220" mass="24213">MGVRWRPPAPTPDLLVDGFQRHVVHVIVDFPRIPVPLLPIWGGPKEIHPVVLAVAVNEGDSNKILEVSYNADGRWHLTFGGKYVPTVGFHLHNSTHQVAVTMYGGSFSVKVDGTALSSARNSIKVLKQPSRISYFYIGGYGNPRTTPNGELMVRNVALYKRELSSLELDVMFLQSYWARCPAKSLLAAQEKPTGDGVEAPGRMGLFLYLLLAIISYAVQA</sequence>
<dbReference type="EMBL" id="HE575324">
    <property type="protein sequence ID" value="CCC95714.1"/>
    <property type="molecule type" value="Genomic_DNA"/>
</dbReference>
<gene>
    <name evidence="2" type="ORF">TCIL3000_11_12070</name>
</gene>
<dbReference type="Pfam" id="PF22925">
    <property type="entry name" value="TS_C"/>
    <property type="match status" value="1"/>
</dbReference>
<accession>G0V242</accession>
<evidence type="ECO:0000259" key="1">
    <source>
        <dbReference type="Pfam" id="PF22925"/>
    </source>
</evidence>
<dbReference type="AlphaFoldDB" id="G0V242"/>
<reference evidence="2" key="1">
    <citation type="journal article" date="2012" name="Proc. Natl. Acad. Sci. U.S.A.">
        <title>Antigenic diversity is generated by distinct evolutionary mechanisms in African trypanosome species.</title>
        <authorList>
            <person name="Jackson A.P."/>
            <person name="Berry A."/>
            <person name="Aslett M."/>
            <person name="Allison H.C."/>
            <person name="Burton P."/>
            <person name="Vavrova-Anderson J."/>
            <person name="Brown R."/>
            <person name="Browne H."/>
            <person name="Corton N."/>
            <person name="Hauser H."/>
            <person name="Gamble J."/>
            <person name="Gilderthorp R."/>
            <person name="Marcello L."/>
            <person name="McQuillan J."/>
            <person name="Otto T.D."/>
            <person name="Quail M.A."/>
            <person name="Sanders M.J."/>
            <person name="van Tonder A."/>
            <person name="Ginger M.L."/>
            <person name="Field M.C."/>
            <person name="Barry J.D."/>
            <person name="Hertz-Fowler C."/>
            <person name="Berriman M."/>
        </authorList>
    </citation>
    <scope>NUCLEOTIDE SEQUENCE</scope>
    <source>
        <strain evidence="2">IL3000</strain>
    </source>
</reference>
<dbReference type="Gene3D" id="2.60.120.200">
    <property type="match status" value="1"/>
</dbReference>
<evidence type="ECO:0000313" key="2">
    <source>
        <dbReference type="EMBL" id="CCC95714.1"/>
    </source>
</evidence>
<proteinExistence type="predicted"/>
<protein>
    <submittedName>
        <fullName evidence="2">Uncharacterized protein TCIL3000_11_12070</fullName>
    </submittedName>
</protein>
<feature type="domain" description="Trans-sialidase C-terminal" evidence="1">
    <location>
        <begin position="43"/>
        <end position="165"/>
    </location>
</feature>
<organism evidence="2">
    <name type="scientific">Trypanosoma congolense (strain IL3000)</name>
    <dbReference type="NCBI Taxonomy" id="1068625"/>
    <lineage>
        <taxon>Eukaryota</taxon>
        <taxon>Discoba</taxon>
        <taxon>Euglenozoa</taxon>
        <taxon>Kinetoplastea</taxon>
        <taxon>Metakinetoplastina</taxon>
        <taxon>Trypanosomatida</taxon>
        <taxon>Trypanosomatidae</taxon>
        <taxon>Trypanosoma</taxon>
        <taxon>Nannomonas</taxon>
    </lineage>
</organism>
<name>G0V242_TRYCI</name>